<protein>
    <submittedName>
        <fullName evidence="6">Interferon-induced GTP-binding protein Mx</fullName>
    </submittedName>
</protein>
<name>A0A2T2ZV58_9PEZI</name>
<dbReference type="GO" id="GO:0008017">
    <property type="term" value="F:microtubule binding"/>
    <property type="evidence" value="ECO:0007669"/>
    <property type="project" value="TreeGrafter"/>
</dbReference>
<feature type="domain" description="Dynamin-type G" evidence="5">
    <location>
        <begin position="60"/>
        <end position="344"/>
    </location>
</feature>
<dbReference type="GO" id="GO:0005874">
    <property type="term" value="C:microtubule"/>
    <property type="evidence" value="ECO:0007669"/>
    <property type="project" value="TreeGrafter"/>
</dbReference>
<dbReference type="PANTHER" id="PTHR11566">
    <property type="entry name" value="DYNAMIN"/>
    <property type="match status" value="1"/>
</dbReference>
<reference evidence="6 7" key="1">
    <citation type="journal article" date="2018" name="Mycol. Prog.">
        <title>Coniella lustricola, a new species from submerged detritus.</title>
        <authorList>
            <person name="Raudabaugh D.B."/>
            <person name="Iturriaga T."/>
            <person name="Carver A."/>
            <person name="Mondo S."/>
            <person name="Pangilinan J."/>
            <person name="Lipzen A."/>
            <person name="He G."/>
            <person name="Amirebrahimi M."/>
            <person name="Grigoriev I.V."/>
            <person name="Miller A.N."/>
        </authorList>
    </citation>
    <scope>NUCLEOTIDE SEQUENCE [LARGE SCALE GENOMIC DNA]</scope>
    <source>
        <strain evidence="6 7">B22-T-1</strain>
    </source>
</reference>
<feature type="domain" description="GED" evidence="4">
    <location>
        <begin position="648"/>
        <end position="737"/>
    </location>
</feature>
<dbReference type="GO" id="GO:0048312">
    <property type="term" value="P:intracellular distribution of mitochondria"/>
    <property type="evidence" value="ECO:0007669"/>
    <property type="project" value="TreeGrafter"/>
</dbReference>
<gene>
    <name evidence="6" type="ORF">BD289DRAFT_377692</name>
</gene>
<dbReference type="GO" id="GO:0000266">
    <property type="term" value="P:mitochondrial fission"/>
    <property type="evidence" value="ECO:0007669"/>
    <property type="project" value="TreeGrafter"/>
</dbReference>
<dbReference type="SMART" id="SM00053">
    <property type="entry name" value="DYNc"/>
    <property type="match status" value="1"/>
</dbReference>
<sequence length="737" mass="82101">MSVSADTPSGSTTPSIPEPPAGSASAAVATNSSLEDLQSDQQRQVLDTVSQIRKCGLDSLLSLPQIVVCGDQSAGKSSVLEALSEIPFPRNDNLCTRYATEISLRREPTESLTIRIIPDHSRSAEEQDKMKAFAEAITDFSQLPGVMERAQEAMGISASARAFALDTLSIAICGPSRPQLTLVDIPGLIHSSTKGVSEEDLAMVGRITDRYIQQPRTICLAVISATNDAANQGIIQRIRKVDPKGERTLGVITKLDKLDAGSGSEQAFLALARNEDVFFQLGWHCIKNRTYTEGALSFKERNQSECEFFVTSAFSALPKDNVGIAALRGRLSQLLFEHVKKELPRLQADLKAALEENKTHLKALGGPRSSVPECRTFLSKLNMELYEISKAALSGNYEHTYFKKGNDVAFSIDKSTSVARLRAAVQQANIVFDESCRNNGHKFLIDFAVQSDDDVQSDDEDLFPAPPTRISQAKAIRWVRNALLRSRGTELVGNFNPRLISELFWEQSEKWETASLLHIELISGLCRTFLCDLVDEIAPHDVRLRMRSMVVHEAIEARLIDAKKEVQNLMEDRQADPVNYNHYYTDTINKKRMQRTASNFRDHLAVGMQPWSDYSSISTAHVNKIIQEAVESWGNSAKTEADMEKFSCEDALDSLLALYKVQRKVFVANVTTQVVERRMIRGLDIIFSPMVAVEMPDAKLEALVAEPPATKRERTFREDRIRKLKEGQRIFRGALSY</sequence>
<dbReference type="CDD" id="cd08771">
    <property type="entry name" value="DLP_1"/>
    <property type="match status" value="1"/>
</dbReference>
<dbReference type="OrthoDB" id="415706at2759"/>
<dbReference type="STRING" id="2025994.A0A2T2ZV58"/>
<dbReference type="PROSITE" id="PS51718">
    <property type="entry name" value="G_DYNAMIN_2"/>
    <property type="match status" value="1"/>
</dbReference>
<feature type="region of interest" description="Disordered" evidence="3">
    <location>
        <begin position="1"/>
        <end position="31"/>
    </location>
</feature>
<keyword evidence="7" id="KW-1185">Reference proteome</keyword>
<dbReference type="SUPFAM" id="SSF52540">
    <property type="entry name" value="P-loop containing nucleoside triphosphate hydrolases"/>
    <property type="match status" value="1"/>
</dbReference>
<dbReference type="EMBL" id="KZ678651">
    <property type="protein sequence ID" value="PSR77520.1"/>
    <property type="molecule type" value="Genomic_DNA"/>
</dbReference>
<dbReference type="GO" id="GO:0016020">
    <property type="term" value="C:membrane"/>
    <property type="evidence" value="ECO:0007669"/>
    <property type="project" value="TreeGrafter"/>
</dbReference>
<evidence type="ECO:0000313" key="6">
    <source>
        <dbReference type="EMBL" id="PSR77520.1"/>
    </source>
</evidence>
<dbReference type="InterPro" id="IPR022812">
    <property type="entry name" value="Dynamin"/>
</dbReference>
<dbReference type="AlphaFoldDB" id="A0A2T2ZV58"/>
<evidence type="ECO:0000256" key="1">
    <source>
        <dbReference type="ARBA" id="ARBA00022741"/>
    </source>
</evidence>
<dbReference type="InterPro" id="IPR020850">
    <property type="entry name" value="GED_dom"/>
</dbReference>
<dbReference type="FunFam" id="3.40.50.300:FF:001425">
    <property type="entry name" value="Dynamin GTPase, putative"/>
    <property type="match status" value="1"/>
</dbReference>
<accession>A0A2T2ZV58</accession>
<dbReference type="PROSITE" id="PS51388">
    <property type="entry name" value="GED"/>
    <property type="match status" value="1"/>
</dbReference>
<dbReference type="GO" id="GO:0005525">
    <property type="term" value="F:GTP binding"/>
    <property type="evidence" value="ECO:0007669"/>
    <property type="project" value="InterPro"/>
</dbReference>
<dbReference type="InterPro" id="IPR027417">
    <property type="entry name" value="P-loop_NTPase"/>
</dbReference>
<evidence type="ECO:0000259" key="4">
    <source>
        <dbReference type="PROSITE" id="PS51388"/>
    </source>
</evidence>
<dbReference type="Pfam" id="PF00350">
    <property type="entry name" value="Dynamin_N"/>
    <property type="match status" value="1"/>
</dbReference>
<dbReference type="InParanoid" id="A0A2T2ZV58"/>
<evidence type="ECO:0000256" key="3">
    <source>
        <dbReference type="SAM" id="MobiDB-lite"/>
    </source>
</evidence>
<evidence type="ECO:0000259" key="5">
    <source>
        <dbReference type="PROSITE" id="PS51718"/>
    </source>
</evidence>
<dbReference type="PRINTS" id="PR00195">
    <property type="entry name" value="DYNAMIN"/>
</dbReference>
<dbReference type="GO" id="GO:0006897">
    <property type="term" value="P:endocytosis"/>
    <property type="evidence" value="ECO:0007669"/>
    <property type="project" value="TreeGrafter"/>
</dbReference>
<evidence type="ECO:0000313" key="7">
    <source>
        <dbReference type="Proteomes" id="UP000241462"/>
    </source>
</evidence>
<dbReference type="InterPro" id="IPR001401">
    <property type="entry name" value="Dynamin_GTPase"/>
</dbReference>
<dbReference type="Gene3D" id="3.40.50.300">
    <property type="entry name" value="P-loop containing nucleotide triphosphate hydrolases"/>
    <property type="match status" value="1"/>
</dbReference>
<dbReference type="InterPro" id="IPR045063">
    <property type="entry name" value="Dynamin_N"/>
</dbReference>
<dbReference type="GO" id="GO:0005739">
    <property type="term" value="C:mitochondrion"/>
    <property type="evidence" value="ECO:0007669"/>
    <property type="project" value="TreeGrafter"/>
</dbReference>
<dbReference type="GO" id="GO:0016559">
    <property type="term" value="P:peroxisome fission"/>
    <property type="evidence" value="ECO:0007669"/>
    <property type="project" value="TreeGrafter"/>
</dbReference>
<keyword evidence="1" id="KW-0547">Nucleotide-binding</keyword>
<dbReference type="PANTHER" id="PTHR11566:SF66">
    <property type="entry name" value="INTERFERON-INDUCED GTP-BINDING PROTEIN MX"/>
    <property type="match status" value="1"/>
</dbReference>
<organism evidence="6 7">
    <name type="scientific">Coniella lustricola</name>
    <dbReference type="NCBI Taxonomy" id="2025994"/>
    <lineage>
        <taxon>Eukaryota</taxon>
        <taxon>Fungi</taxon>
        <taxon>Dikarya</taxon>
        <taxon>Ascomycota</taxon>
        <taxon>Pezizomycotina</taxon>
        <taxon>Sordariomycetes</taxon>
        <taxon>Sordariomycetidae</taxon>
        <taxon>Diaporthales</taxon>
        <taxon>Schizoparmaceae</taxon>
        <taxon>Coniella</taxon>
    </lineage>
</organism>
<dbReference type="GO" id="GO:0003924">
    <property type="term" value="F:GTPase activity"/>
    <property type="evidence" value="ECO:0007669"/>
    <property type="project" value="InterPro"/>
</dbReference>
<dbReference type="InterPro" id="IPR000375">
    <property type="entry name" value="Dynamin_stalk"/>
</dbReference>
<keyword evidence="2" id="KW-0342">GTP-binding</keyword>
<feature type="compositionally biased region" description="Polar residues" evidence="3">
    <location>
        <begin position="1"/>
        <end position="15"/>
    </location>
</feature>
<dbReference type="Pfam" id="PF01031">
    <property type="entry name" value="Dynamin_M"/>
    <property type="match status" value="1"/>
</dbReference>
<evidence type="ECO:0000256" key="2">
    <source>
        <dbReference type="ARBA" id="ARBA00023134"/>
    </source>
</evidence>
<dbReference type="Proteomes" id="UP000241462">
    <property type="component" value="Unassembled WGS sequence"/>
</dbReference>
<dbReference type="InterPro" id="IPR030381">
    <property type="entry name" value="G_DYNAMIN_dom"/>
</dbReference>
<proteinExistence type="predicted"/>